<evidence type="ECO:0000313" key="1">
    <source>
        <dbReference type="EMBL" id="NPT59682.1"/>
    </source>
</evidence>
<dbReference type="RefSeq" id="WP_172173208.1">
    <property type="nucleotide sequence ID" value="NZ_WOEZ01000196.1"/>
</dbReference>
<evidence type="ECO:0000313" key="2">
    <source>
        <dbReference type="Proteomes" id="UP000655523"/>
    </source>
</evidence>
<keyword evidence="2" id="KW-1185">Reference proteome</keyword>
<comment type="caution">
    <text evidence="1">The sequence shown here is derived from an EMBL/GenBank/DDBJ whole genome shotgun (WGS) entry which is preliminary data.</text>
</comment>
<accession>A0A972SM09</accession>
<dbReference type="EMBL" id="WOEZ01000196">
    <property type="protein sequence ID" value="NPT59682.1"/>
    <property type="molecule type" value="Genomic_DNA"/>
</dbReference>
<name>A0A972SM09_9BURK</name>
<gene>
    <name evidence="1" type="ORF">GNZ13_35295</name>
</gene>
<protein>
    <submittedName>
        <fullName evidence="1">Uncharacterized protein</fullName>
    </submittedName>
</protein>
<dbReference type="AlphaFoldDB" id="A0A972SM09"/>
<dbReference type="Proteomes" id="UP000655523">
    <property type="component" value="Unassembled WGS sequence"/>
</dbReference>
<sequence length="216" mass="23997">MNKGQLPLDPQWLLHRPITGPRNGHMGEQVFCEKWLELQQSEVEFREVDEPSHTAKLARIIINARLPEIGERECSVAASWACYLGCNIGASVIHLGDRLKDGAGAYRRFSAAWAIHNTRSIGVNGGYRAIEIMLAPADHLNTSPFSCGGLKRAPDLSIADYEVIEHLWLWLGTDEGAAWLADCQREIDRRQAAAWRAEHEFNNAANAGETAKVGQE</sequence>
<reference evidence="1 2" key="1">
    <citation type="submission" date="2019-11" db="EMBL/GenBank/DDBJ databases">
        <title>Metabolism of dissolved organic matter in forest soils.</title>
        <authorList>
            <person name="Cyle K.T."/>
            <person name="Wilhelm R.C."/>
            <person name="Martinez C.E."/>
        </authorList>
    </citation>
    <scope>NUCLEOTIDE SEQUENCE [LARGE SCALE GENOMIC DNA]</scope>
    <source>
        <strain evidence="1 2">5N</strain>
    </source>
</reference>
<organism evidence="1 2">
    <name type="scientific">Paraburkholderia elongata</name>
    <dbReference type="NCBI Taxonomy" id="2675747"/>
    <lineage>
        <taxon>Bacteria</taxon>
        <taxon>Pseudomonadati</taxon>
        <taxon>Pseudomonadota</taxon>
        <taxon>Betaproteobacteria</taxon>
        <taxon>Burkholderiales</taxon>
        <taxon>Burkholderiaceae</taxon>
        <taxon>Paraburkholderia</taxon>
    </lineage>
</organism>
<proteinExistence type="predicted"/>